<dbReference type="Proteomes" id="UP000037069">
    <property type="component" value="Unassembled WGS sequence"/>
</dbReference>
<proteinExistence type="predicted"/>
<dbReference type="AlphaFoldDB" id="A0A0L0CGZ3"/>
<keyword evidence="2" id="KW-1185">Reference proteome</keyword>
<evidence type="ECO:0000313" key="2">
    <source>
        <dbReference type="Proteomes" id="UP000037069"/>
    </source>
</evidence>
<evidence type="ECO:0000313" key="1">
    <source>
        <dbReference type="EMBL" id="KNC31688.1"/>
    </source>
</evidence>
<name>A0A0L0CGZ3_LUCCU</name>
<reference evidence="1 2" key="1">
    <citation type="journal article" date="2015" name="Nat. Commun.">
        <title>Lucilia cuprina genome unlocks parasitic fly biology to underpin future interventions.</title>
        <authorList>
            <person name="Anstead C.A."/>
            <person name="Korhonen P.K."/>
            <person name="Young N.D."/>
            <person name="Hall R.S."/>
            <person name="Jex A.R."/>
            <person name="Murali S.C."/>
            <person name="Hughes D.S."/>
            <person name="Lee S.F."/>
            <person name="Perry T."/>
            <person name="Stroehlein A.J."/>
            <person name="Ansell B.R."/>
            <person name="Breugelmans B."/>
            <person name="Hofmann A."/>
            <person name="Qu J."/>
            <person name="Dugan S."/>
            <person name="Lee S.L."/>
            <person name="Chao H."/>
            <person name="Dinh H."/>
            <person name="Han Y."/>
            <person name="Doddapaneni H.V."/>
            <person name="Worley K.C."/>
            <person name="Muzny D.M."/>
            <person name="Ioannidis P."/>
            <person name="Waterhouse R.M."/>
            <person name="Zdobnov E.M."/>
            <person name="James P.J."/>
            <person name="Bagnall N.H."/>
            <person name="Kotze A.C."/>
            <person name="Gibbs R.A."/>
            <person name="Richards S."/>
            <person name="Batterham P."/>
            <person name="Gasser R.B."/>
        </authorList>
    </citation>
    <scope>NUCLEOTIDE SEQUENCE [LARGE SCALE GENOMIC DNA]</scope>
    <source>
        <strain evidence="1 2">LS</strain>
        <tissue evidence="1">Full body</tissue>
    </source>
</reference>
<sequence length="191" mass="22014">MPVDFVSQQQQQQQKTTLHQQNNNNLGIKTIVFELFIAKLEKKLARKIGDILEFLITKRLKFFPFEPFNSAFISFNCWRKTSVFLFVIADNLRVIAFGSINKVTGKLHVGYRKANKIRLLFTFVLGGKRLDIVAFYFAQKKSKTNAEMKEFLQLSSAKFVSKVFPPPLSFDGMSSLDCMLFCVYSHGYMLV</sequence>
<comment type="caution">
    <text evidence="1">The sequence shown here is derived from an EMBL/GenBank/DDBJ whole genome shotgun (WGS) entry which is preliminary data.</text>
</comment>
<organism evidence="1 2">
    <name type="scientific">Lucilia cuprina</name>
    <name type="common">Green bottle fly</name>
    <name type="synonym">Australian sheep blowfly</name>
    <dbReference type="NCBI Taxonomy" id="7375"/>
    <lineage>
        <taxon>Eukaryota</taxon>
        <taxon>Metazoa</taxon>
        <taxon>Ecdysozoa</taxon>
        <taxon>Arthropoda</taxon>
        <taxon>Hexapoda</taxon>
        <taxon>Insecta</taxon>
        <taxon>Pterygota</taxon>
        <taxon>Neoptera</taxon>
        <taxon>Endopterygota</taxon>
        <taxon>Diptera</taxon>
        <taxon>Brachycera</taxon>
        <taxon>Muscomorpha</taxon>
        <taxon>Oestroidea</taxon>
        <taxon>Calliphoridae</taxon>
        <taxon>Luciliinae</taxon>
        <taxon>Lucilia</taxon>
    </lineage>
</organism>
<dbReference type="EMBL" id="JRES01000394">
    <property type="protein sequence ID" value="KNC31688.1"/>
    <property type="molecule type" value="Genomic_DNA"/>
</dbReference>
<gene>
    <name evidence="1" type="ORF">FF38_10340</name>
</gene>
<accession>A0A0L0CGZ3</accession>
<protein>
    <submittedName>
        <fullName evidence="1">Uncharacterized protein</fullName>
    </submittedName>
</protein>